<feature type="region of interest" description="Disordered" evidence="2">
    <location>
        <begin position="905"/>
        <end position="1009"/>
    </location>
</feature>
<protein>
    <submittedName>
        <fullName evidence="5">Uncharacterized protein</fullName>
    </submittedName>
</protein>
<dbReference type="Gene3D" id="3.40.50.2000">
    <property type="entry name" value="Glycogen Phosphorylase B"/>
    <property type="match status" value="2"/>
</dbReference>
<accession>A0A370TT41</accession>
<dbReference type="Pfam" id="PF06722">
    <property type="entry name" value="EryCIII-like_C"/>
    <property type="match status" value="1"/>
</dbReference>
<dbReference type="EMBL" id="NPIC01000002">
    <property type="protein sequence ID" value="RDL38700.1"/>
    <property type="molecule type" value="Genomic_DNA"/>
</dbReference>
<organism evidence="5 6">
    <name type="scientific">Venustampulla echinocandica</name>
    <dbReference type="NCBI Taxonomy" id="2656787"/>
    <lineage>
        <taxon>Eukaryota</taxon>
        <taxon>Fungi</taxon>
        <taxon>Dikarya</taxon>
        <taxon>Ascomycota</taxon>
        <taxon>Pezizomycotina</taxon>
        <taxon>Leotiomycetes</taxon>
        <taxon>Helotiales</taxon>
        <taxon>Pleuroascaceae</taxon>
        <taxon>Venustampulla</taxon>
    </lineage>
</organism>
<feature type="compositionally biased region" description="Polar residues" evidence="2">
    <location>
        <begin position="668"/>
        <end position="681"/>
    </location>
</feature>
<dbReference type="InterPro" id="IPR010610">
    <property type="entry name" value="EryCIII-like_C"/>
</dbReference>
<dbReference type="AlphaFoldDB" id="A0A370TT41"/>
<evidence type="ECO:0000256" key="2">
    <source>
        <dbReference type="SAM" id="MobiDB-lite"/>
    </source>
</evidence>
<dbReference type="InterPro" id="IPR004276">
    <property type="entry name" value="GlycoTrans_28_N"/>
</dbReference>
<feature type="compositionally biased region" description="Polar residues" evidence="2">
    <location>
        <begin position="974"/>
        <end position="992"/>
    </location>
</feature>
<dbReference type="Pfam" id="PF03033">
    <property type="entry name" value="Glyco_transf_28"/>
    <property type="match status" value="1"/>
</dbReference>
<evidence type="ECO:0000259" key="4">
    <source>
        <dbReference type="Pfam" id="PF06722"/>
    </source>
</evidence>
<feature type="compositionally biased region" description="Low complexity" evidence="2">
    <location>
        <begin position="962"/>
        <end position="973"/>
    </location>
</feature>
<keyword evidence="1" id="KW-0808">Transferase</keyword>
<dbReference type="RefSeq" id="XP_031871356.1">
    <property type="nucleotide sequence ID" value="XM_032011663.1"/>
</dbReference>
<dbReference type="GeneID" id="43595889"/>
<feature type="compositionally biased region" description="Polar residues" evidence="2">
    <location>
        <begin position="707"/>
        <end position="728"/>
    </location>
</feature>
<dbReference type="PANTHER" id="PTHR48050">
    <property type="entry name" value="STEROL 3-BETA-GLUCOSYLTRANSFERASE"/>
    <property type="match status" value="1"/>
</dbReference>
<evidence type="ECO:0000313" key="5">
    <source>
        <dbReference type="EMBL" id="RDL38700.1"/>
    </source>
</evidence>
<keyword evidence="6" id="KW-1185">Reference proteome</keyword>
<feature type="domain" description="Glycosyltransferase family 28 N-terminal" evidence="3">
    <location>
        <begin position="115"/>
        <end position="259"/>
    </location>
</feature>
<reference evidence="5 6" key="1">
    <citation type="journal article" date="2018" name="IMA Fungus">
        <title>IMA Genome-F 9: Draft genome sequence of Annulohypoxylon stygium, Aspergillus mulundensis, Berkeleyomyces basicola (syn. Thielaviopsis basicola), Ceratocystis smalleyi, two Cercospora beticola strains, Coleophoma cylindrospora, Fusarium fracticaudum, Phialophora cf. hyalina, and Morchella septimelata.</title>
        <authorList>
            <person name="Wingfield B.D."/>
            <person name="Bills G.F."/>
            <person name="Dong Y."/>
            <person name="Huang W."/>
            <person name="Nel W.J."/>
            <person name="Swalarsk-Parry B.S."/>
            <person name="Vaghefi N."/>
            <person name="Wilken P.M."/>
            <person name="An Z."/>
            <person name="de Beer Z.W."/>
            <person name="De Vos L."/>
            <person name="Chen L."/>
            <person name="Duong T.A."/>
            <person name="Gao Y."/>
            <person name="Hammerbacher A."/>
            <person name="Kikkert J.R."/>
            <person name="Li Y."/>
            <person name="Li H."/>
            <person name="Li K."/>
            <person name="Li Q."/>
            <person name="Liu X."/>
            <person name="Ma X."/>
            <person name="Naidoo K."/>
            <person name="Pethybridge S.J."/>
            <person name="Sun J."/>
            <person name="Steenkamp E.T."/>
            <person name="van der Nest M.A."/>
            <person name="van Wyk S."/>
            <person name="Wingfield M.J."/>
            <person name="Xiong C."/>
            <person name="Yue Q."/>
            <person name="Zhang X."/>
        </authorList>
    </citation>
    <scope>NUCLEOTIDE SEQUENCE [LARGE SCALE GENOMIC DNA]</scope>
    <source>
        <strain evidence="5 6">BP 5553</strain>
    </source>
</reference>
<feature type="compositionally biased region" description="Polar residues" evidence="2">
    <location>
        <begin position="29"/>
        <end position="41"/>
    </location>
</feature>
<dbReference type="GO" id="GO:0016906">
    <property type="term" value="F:sterol 3-beta-glucosyltransferase activity"/>
    <property type="evidence" value="ECO:0007669"/>
    <property type="project" value="UniProtKB-ARBA"/>
</dbReference>
<sequence>MTKVTYPSEEPLFDTNPSVSNHHSDNTHNKNSMYNSNSNPNGIGLHDPDFDAQAIRDGDGRITISLDTTGSRLGDITSRFQEKPEPEPETDSEEPPTYHPYTVATELGPAPYMNIVIQVVGSRGDVQPFLALARVLKQVHGHHVRLATHPKFESLVENAGIEFFSIGGDPAELMDYMVNNAGLMPGVEALFSGDIARKQRFMGEIAEGCWRSCIEPDAKTGKPFIADAIIANPPSFAHVHCAEKLAVPLHLMFTMPWTPSLSFPHPLANIQPTTASPQTSNLISFHLVEMLIWQGLGDIINVFRVQTLGLEPLSSLFAPGLTWRLKIPFTYAWSPALLARPKEWGNHVNISGYFNDPTQTAHDPSPELAKFLESGNPPIYIGFGSIKFDNSAAITQIILAAVERSGVRAIISRGWAKLGSHILPDEVPETVLFVDDTPHPWLFPRCSAVVHHGGAGTTTTGLSAGRPTVVVPFFGDQWFWGDMVARRGAGPKPIPFKHVTVDSLSEAINFALRPECSEAAREIANAMHRENGCEAGAGFFHAALQSRDNRCAVCPERIACWKIRKSPSSRRKPLRSKASSQNDDNSEIKLSALTAAVLIRENKIDVQDLELLRAIEYDNSTANAPWDPVSSLLANTTTTVSDILKGVAAGPREAYKQVNASKERAKAQRSNAGGDSSMQTSWDERTLGTETSSQNGDEKSEKGSISAGITNPSVSDHATPRTSSSSMNAAGAVALESTKGVGRIMSAGLKTPVTFTNGLARGFHNVPNLYNDDTVRPEAKIDGVKSGLVAAGKGFGHGLYDGLTGLVTQPYNGAKKDGAVGFLKGVGKGLGGVVFKPSAGACGVPGYAFMGVYKSLMKLRKGDEITLDEYLAASRIAQGEEEVAALGSKDWEDIVGRWGVEVATGRASGLSGPSEEKLKPQGTGMSNRSFRSEKSKESMNDEKGSKTGDRKEWEEYEYFDNATAVAPSTPAPTRNITGASGDSMLTEQQTGVIEQARQELPVKQVSKDV</sequence>
<dbReference type="PANTHER" id="PTHR48050:SF13">
    <property type="entry name" value="STEROL 3-BETA-GLUCOSYLTRANSFERASE UGT80A2"/>
    <property type="match status" value="1"/>
</dbReference>
<feature type="region of interest" description="Disordered" evidence="2">
    <location>
        <begin position="1"/>
        <end position="52"/>
    </location>
</feature>
<dbReference type="OrthoDB" id="3511754at2759"/>
<feature type="compositionally biased region" description="Basic and acidic residues" evidence="2">
    <location>
        <begin position="930"/>
        <end position="953"/>
    </location>
</feature>
<feature type="region of interest" description="Disordered" evidence="2">
    <location>
        <begin position="73"/>
        <end position="98"/>
    </location>
</feature>
<dbReference type="InterPro" id="IPR002213">
    <property type="entry name" value="UDP_glucos_trans"/>
</dbReference>
<dbReference type="InterPro" id="IPR050426">
    <property type="entry name" value="Glycosyltransferase_28"/>
</dbReference>
<evidence type="ECO:0000259" key="3">
    <source>
        <dbReference type="Pfam" id="PF03033"/>
    </source>
</evidence>
<dbReference type="SUPFAM" id="SSF53756">
    <property type="entry name" value="UDP-Glycosyltransferase/glycogen phosphorylase"/>
    <property type="match status" value="1"/>
</dbReference>
<comment type="caution">
    <text evidence="5">The sequence shown here is derived from an EMBL/GenBank/DDBJ whole genome shotgun (WGS) entry which is preliminary data.</text>
</comment>
<feature type="domain" description="Erythromycin biosynthesis protein CIII-like C-terminal" evidence="4">
    <location>
        <begin position="426"/>
        <end position="527"/>
    </location>
</feature>
<proteinExistence type="predicted"/>
<dbReference type="FunFam" id="3.40.50.2000:FF:000268">
    <property type="entry name" value="Glycosyltransferase family 1 protein"/>
    <property type="match status" value="1"/>
</dbReference>
<dbReference type="CDD" id="cd03784">
    <property type="entry name" value="GT1_Gtf-like"/>
    <property type="match status" value="1"/>
</dbReference>
<dbReference type="Proteomes" id="UP000254866">
    <property type="component" value="Unassembled WGS sequence"/>
</dbReference>
<evidence type="ECO:0000256" key="1">
    <source>
        <dbReference type="ARBA" id="ARBA00022679"/>
    </source>
</evidence>
<dbReference type="GO" id="GO:0005975">
    <property type="term" value="P:carbohydrate metabolic process"/>
    <property type="evidence" value="ECO:0007669"/>
    <property type="project" value="InterPro"/>
</dbReference>
<feature type="region of interest" description="Disordered" evidence="2">
    <location>
        <begin position="658"/>
        <end position="729"/>
    </location>
</feature>
<evidence type="ECO:0000313" key="6">
    <source>
        <dbReference type="Proteomes" id="UP000254866"/>
    </source>
</evidence>
<dbReference type="FunFam" id="3.40.50.2000:FF:000009">
    <property type="entry name" value="Sterol 3-beta-glucosyltransferase UGT80A2"/>
    <property type="match status" value="1"/>
</dbReference>
<gene>
    <name evidence="5" type="ORF">BP5553_03040</name>
</gene>
<name>A0A370TT41_9HELO</name>